<evidence type="ECO:0000256" key="1">
    <source>
        <dbReference type="ARBA" id="ARBA00022516"/>
    </source>
</evidence>
<keyword evidence="3" id="KW-0479">Metal-binding</keyword>
<evidence type="ECO:0000256" key="2">
    <source>
        <dbReference type="ARBA" id="ARBA00022679"/>
    </source>
</evidence>
<dbReference type="GO" id="GO:0000287">
    <property type="term" value="F:magnesium ion binding"/>
    <property type="evidence" value="ECO:0007669"/>
    <property type="project" value="InterPro"/>
</dbReference>
<dbReference type="Proteomes" id="UP001162131">
    <property type="component" value="Unassembled WGS sequence"/>
</dbReference>
<evidence type="ECO:0000256" key="4">
    <source>
        <dbReference type="ARBA" id="ARBA00022832"/>
    </source>
</evidence>
<sequence length="122" mass="14080">MRIIGIGIDLCKNIRMHKILENKNIRERFLEKVLHPNEKIKEINSKYLASRWAIKEALVKATASRRILFHEVEICKQESGQPYIRAYGETKNLLEEIGVENTMMSLSHEDEYSVAVVIAIGN</sequence>
<evidence type="ECO:0000256" key="7">
    <source>
        <dbReference type="ARBA" id="ARBA00023160"/>
    </source>
</evidence>
<dbReference type="InterPro" id="IPR002582">
    <property type="entry name" value="ACPS"/>
</dbReference>
<keyword evidence="2" id="KW-0808">Transferase</keyword>
<keyword evidence="7" id="KW-0275">Fatty acid biosynthesis</keyword>
<dbReference type="HAMAP" id="MF_00101">
    <property type="entry name" value="AcpS"/>
    <property type="match status" value="1"/>
</dbReference>
<dbReference type="SUPFAM" id="SSF56214">
    <property type="entry name" value="4'-phosphopantetheinyl transferase"/>
    <property type="match status" value="1"/>
</dbReference>
<feature type="domain" description="4'-phosphopantetheinyl transferase" evidence="8">
    <location>
        <begin position="5"/>
        <end position="116"/>
    </location>
</feature>
<dbReference type="GO" id="GO:0006633">
    <property type="term" value="P:fatty acid biosynthetic process"/>
    <property type="evidence" value="ECO:0007669"/>
    <property type="project" value="UniProtKB-KW"/>
</dbReference>
<evidence type="ECO:0000256" key="5">
    <source>
        <dbReference type="ARBA" id="ARBA00022842"/>
    </source>
</evidence>
<protein>
    <recommendedName>
        <fullName evidence="8">4'-phosphopantetheinyl transferase domain-containing protein</fullName>
    </recommendedName>
</protein>
<dbReference type="GO" id="GO:0008897">
    <property type="term" value="F:holo-[acyl-carrier-protein] synthase activity"/>
    <property type="evidence" value="ECO:0007669"/>
    <property type="project" value="InterPro"/>
</dbReference>
<dbReference type="NCBIfam" id="TIGR00516">
    <property type="entry name" value="acpS"/>
    <property type="match status" value="1"/>
</dbReference>
<keyword evidence="6" id="KW-0443">Lipid metabolism</keyword>
<keyword evidence="1" id="KW-0444">Lipid biosynthesis</keyword>
<keyword evidence="10" id="KW-1185">Reference proteome</keyword>
<evidence type="ECO:0000313" key="9">
    <source>
        <dbReference type="EMBL" id="CAG9328908.1"/>
    </source>
</evidence>
<dbReference type="AlphaFoldDB" id="A0AAU9JSD2"/>
<reference evidence="9" key="1">
    <citation type="submission" date="2021-09" db="EMBL/GenBank/DDBJ databases">
        <authorList>
            <consortium name="AG Swart"/>
            <person name="Singh M."/>
            <person name="Singh A."/>
            <person name="Seah K."/>
            <person name="Emmerich C."/>
        </authorList>
    </citation>
    <scope>NUCLEOTIDE SEQUENCE</scope>
    <source>
        <strain evidence="9">ATCC30299</strain>
    </source>
</reference>
<organism evidence="9 10">
    <name type="scientific">Blepharisma stoltei</name>
    <dbReference type="NCBI Taxonomy" id="1481888"/>
    <lineage>
        <taxon>Eukaryota</taxon>
        <taxon>Sar</taxon>
        <taxon>Alveolata</taxon>
        <taxon>Ciliophora</taxon>
        <taxon>Postciliodesmatophora</taxon>
        <taxon>Heterotrichea</taxon>
        <taxon>Heterotrichida</taxon>
        <taxon>Blepharismidae</taxon>
        <taxon>Blepharisma</taxon>
    </lineage>
</organism>
<evidence type="ECO:0000256" key="6">
    <source>
        <dbReference type="ARBA" id="ARBA00023098"/>
    </source>
</evidence>
<evidence type="ECO:0000256" key="3">
    <source>
        <dbReference type="ARBA" id="ARBA00022723"/>
    </source>
</evidence>
<gene>
    <name evidence="9" type="ORF">BSTOLATCC_MIC46890</name>
</gene>
<dbReference type="InterPro" id="IPR008278">
    <property type="entry name" value="4-PPantetheinyl_Trfase_dom"/>
</dbReference>
<dbReference type="EMBL" id="CAJZBQ010000046">
    <property type="protein sequence ID" value="CAG9328908.1"/>
    <property type="molecule type" value="Genomic_DNA"/>
</dbReference>
<evidence type="ECO:0000313" key="10">
    <source>
        <dbReference type="Proteomes" id="UP001162131"/>
    </source>
</evidence>
<keyword evidence="4" id="KW-0276">Fatty acid metabolism</keyword>
<dbReference type="NCBIfam" id="TIGR00556">
    <property type="entry name" value="pantethn_trn"/>
    <property type="match status" value="1"/>
</dbReference>
<dbReference type="InterPro" id="IPR004568">
    <property type="entry name" value="Ppantetheine-prot_Trfase_dom"/>
</dbReference>
<dbReference type="Gene3D" id="3.90.470.20">
    <property type="entry name" value="4'-phosphopantetheinyl transferase domain"/>
    <property type="match status" value="1"/>
</dbReference>
<proteinExistence type="inferred from homology"/>
<dbReference type="InterPro" id="IPR037143">
    <property type="entry name" value="4-PPantetheinyl_Trfase_dom_sf"/>
</dbReference>
<name>A0AAU9JSD2_9CILI</name>
<evidence type="ECO:0000259" key="8">
    <source>
        <dbReference type="Pfam" id="PF01648"/>
    </source>
</evidence>
<keyword evidence="5" id="KW-0460">Magnesium</keyword>
<dbReference type="Pfam" id="PF01648">
    <property type="entry name" value="ACPS"/>
    <property type="match status" value="1"/>
</dbReference>
<comment type="caution">
    <text evidence="9">The sequence shown here is derived from an EMBL/GenBank/DDBJ whole genome shotgun (WGS) entry which is preliminary data.</text>
</comment>
<accession>A0AAU9JSD2</accession>